<gene>
    <name evidence="1" type="ordered locus">APE_2057.1</name>
</gene>
<protein>
    <recommendedName>
        <fullName evidence="3">ArnR1-like winged helix-turn-helix domain-containing protein</fullName>
    </recommendedName>
</protein>
<proteinExistence type="predicted"/>
<dbReference type="SUPFAM" id="SSF46785">
    <property type="entry name" value="Winged helix' DNA-binding domain"/>
    <property type="match status" value="1"/>
</dbReference>
<accession>Q9YA82</accession>
<keyword evidence="2" id="KW-1185">Reference proteome</keyword>
<dbReference type="AlphaFoldDB" id="Q9YA82"/>
<dbReference type="EMBL" id="BA000002">
    <property type="protein sequence ID" value="BAA81067.2"/>
    <property type="molecule type" value="Genomic_DNA"/>
</dbReference>
<dbReference type="KEGG" id="ape:APE_2057.1"/>
<evidence type="ECO:0008006" key="3">
    <source>
        <dbReference type="Google" id="ProtNLM"/>
    </source>
</evidence>
<reference evidence="1 2" key="1">
    <citation type="journal article" date="1999" name="DNA Res.">
        <title>Complete genome sequence of an aerobic hyper-thermophilic crenarchaeon, Aeropyrum pernix K1.</title>
        <authorList>
            <person name="Kawarabayasi Y."/>
            <person name="Hino Y."/>
            <person name="Horikawa H."/>
            <person name="Yamazaki S."/>
            <person name="Haikawa Y."/>
            <person name="Jin-no K."/>
            <person name="Takahashi M."/>
            <person name="Sekine M."/>
            <person name="Baba S."/>
            <person name="Ankai A."/>
            <person name="Kosugi H."/>
            <person name="Hosoyama A."/>
            <person name="Fukui S."/>
            <person name="Nagai Y."/>
            <person name="Nishijima K."/>
            <person name="Nakazawa H."/>
            <person name="Takamiya M."/>
            <person name="Masuda S."/>
            <person name="Funahashi T."/>
            <person name="Tanaka T."/>
            <person name="Kudoh Y."/>
            <person name="Yamazaki J."/>
            <person name="Kushida N."/>
            <person name="Oguchi A."/>
            <person name="Aoki K."/>
            <person name="Kubota K."/>
            <person name="Nakamura Y."/>
            <person name="Nomura N."/>
            <person name="Sako Y."/>
            <person name="Kikuchi H."/>
        </authorList>
    </citation>
    <scope>NUCLEOTIDE SEQUENCE [LARGE SCALE GENOMIC DNA]</scope>
    <source>
        <strain evidence="2">ATCC 700893 / DSM 11879 / JCM 9820 / NBRC 100138 / K1</strain>
    </source>
</reference>
<evidence type="ECO:0000313" key="1">
    <source>
        <dbReference type="EMBL" id="BAA81067.2"/>
    </source>
</evidence>
<dbReference type="InterPro" id="IPR036390">
    <property type="entry name" value="WH_DNA-bd_sf"/>
</dbReference>
<dbReference type="PIR" id="C72510">
    <property type="entry name" value="C72510"/>
</dbReference>
<dbReference type="RefSeq" id="WP_010866762.1">
    <property type="nucleotide sequence ID" value="NC_000854.2"/>
</dbReference>
<name>Q9YA82_AERPE</name>
<dbReference type="Proteomes" id="UP000002518">
    <property type="component" value="Chromosome"/>
</dbReference>
<dbReference type="EnsemblBacteria" id="BAA81067">
    <property type="protein sequence ID" value="BAA81067"/>
    <property type="gene ID" value="APE_2057.1"/>
</dbReference>
<dbReference type="GeneID" id="1445158"/>
<dbReference type="eggNOG" id="arCOG07493">
    <property type="taxonomic scope" value="Archaea"/>
</dbReference>
<organism evidence="1 2">
    <name type="scientific">Aeropyrum pernix (strain ATCC 700893 / DSM 11879 / JCM 9820 / NBRC 100138 / K1)</name>
    <dbReference type="NCBI Taxonomy" id="272557"/>
    <lineage>
        <taxon>Archaea</taxon>
        <taxon>Thermoproteota</taxon>
        <taxon>Thermoprotei</taxon>
        <taxon>Desulfurococcales</taxon>
        <taxon>Desulfurococcaceae</taxon>
        <taxon>Aeropyrum</taxon>
    </lineage>
</organism>
<sequence>MEGLIYAVLKAIGENGVLTPGDAVRLVSAPRYRVLAAFQVLEELGLAETIYSRGSHKVFALTSLGRKVLLAVENGLTIRGLLEEGVERASPTLSEASSADQVISSGT</sequence>
<evidence type="ECO:0000313" key="2">
    <source>
        <dbReference type="Proteomes" id="UP000002518"/>
    </source>
</evidence>